<dbReference type="Pfam" id="PF00550">
    <property type="entry name" value="PP-binding"/>
    <property type="match status" value="1"/>
</dbReference>
<dbReference type="PANTHER" id="PTHR43439">
    <property type="entry name" value="PHENYLACETATE-COENZYME A LIGASE"/>
    <property type="match status" value="1"/>
</dbReference>
<comment type="caution">
    <text evidence="4">The sequence shown here is derived from an EMBL/GenBank/DDBJ whole genome shotgun (WGS) entry which is preliminary data.</text>
</comment>
<evidence type="ECO:0000313" key="4">
    <source>
        <dbReference type="EMBL" id="GAB1317018.1"/>
    </source>
</evidence>
<keyword evidence="1" id="KW-0596">Phosphopantetheine</keyword>
<keyword evidence="5" id="KW-1185">Reference proteome</keyword>
<dbReference type="Pfam" id="PF00501">
    <property type="entry name" value="AMP-binding"/>
    <property type="match status" value="1"/>
</dbReference>
<name>A0ABQ0GGY9_9PEZI</name>
<accession>A0ABQ0GGY9</accession>
<evidence type="ECO:0000256" key="1">
    <source>
        <dbReference type="ARBA" id="ARBA00022450"/>
    </source>
</evidence>
<dbReference type="InterPro" id="IPR013120">
    <property type="entry name" value="FAR_NAD-bd"/>
</dbReference>
<evidence type="ECO:0000259" key="3">
    <source>
        <dbReference type="PROSITE" id="PS50075"/>
    </source>
</evidence>
<gene>
    <name evidence="4" type="ORF">MFIFM68171_07228</name>
</gene>
<dbReference type="SUPFAM" id="SSF51735">
    <property type="entry name" value="NAD(P)-binding Rossmann-fold domains"/>
    <property type="match status" value="1"/>
</dbReference>
<dbReference type="EMBL" id="BAAFSV010000004">
    <property type="protein sequence ID" value="GAB1317018.1"/>
    <property type="molecule type" value="Genomic_DNA"/>
</dbReference>
<dbReference type="Proteomes" id="UP001628179">
    <property type="component" value="Unassembled WGS sequence"/>
</dbReference>
<dbReference type="PROSITE" id="PS50075">
    <property type="entry name" value="CARRIER"/>
    <property type="match status" value="1"/>
</dbReference>
<dbReference type="Gene3D" id="3.40.50.12780">
    <property type="entry name" value="N-terminal domain of ligase-like"/>
    <property type="match status" value="1"/>
</dbReference>
<sequence length="1090" mass="118531">MANTEHARIARWQGDLLPNIVDRLARDLPHAVYGEWPVLPTSYDAGFYAVTYSQLANVVNGLAWWLVSQFGQPSQTTEVLAYIGPNDVRLTALILAAVKTGYVIFLTSPRNSPAAHQALFERLACHALVTPDPVPAPAAPVLQAVRPRHLTIPRIDELLEKRSPEYGYTKSFEEAHWDPLFIIHTSGSTGIPKPLTWTHESVARHHRNSALAAPHGVPSQDSLYLGKRVLNTMPPFHGAGLGQYLLFGIPFGNIMISPATATVATAHGVVEALKRSPADIALLAPSIVAELAQNPELLDYCAKHLERIIYIGGDLPQALGDRVSAKVPLRCQFGASEIGIPNQLLPAELSPSDWHYVCFHPRAGFVFEESADGVYELVVRRDEALDTTQLPFSILEFNQLEQEYRTQDLFEPHPTVSNAWRWRARADDVIVLLNGEKTNPVSMEQYLVAHAPELSGALVLGAQRFQAALLIEPAGLDHPLTTAEQATLIERVWPVIEVANRAAPAHARIEKSLILVATPDRPLIRTPKGTIQRATSVTQYSADIDRLYTDADVVVEEDAAAALDPADADAVKHFIQKSVGAVTGWQDVDDSANFFERGMDSLQVLQLARALRRGLYRPDLGISTVYQNPTVPQLATAVTQNKDTLEEDRDIMEPLLSTYRALIHQIPITKSSPTQLPEPVDVILTGSTGALGTLILHALLNRPEVGHVFCLNRSPDGGRSAQAERFTAAGFAMDVLDDAERITFLHVDLARPSLGLSDAAYAALRARAGLVIHNAWPVNFNLALPAFRPQLAGMVNLFSLAAGPRPIRVVFVSSVGAVGGRPLDAGPAEEVIFEALDTPFRNGYSQSKFLAEALCDAAARHLGLPVSVLRVGQISGSVGSGRRGMPWNRSEWLPSLVLSSLHLGCIPDNLGPSFTDVDWMPADLLAEVVCDLALADSHPEEQATGENVFHLRNPHTTPWSELVPAIIDAARASSSDKQAPSIVSPPTWLARLEGSDTGGDQDGVSNLAALAVSNPAIKLLDFYRNGLWALCNDPAAQVASPTILSVKRALAASPTLRNMPAVSRGWMRKWVDEWMAPEWTNYVRSSAVSN</sequence>
<dbReference type="InterPro" id="IPR042099">
    <property type="entry name" value="ANL_N_sf"/>
</dbReference>
<evidence type="ECO:0000313" key="5">
    <source>
        <dbReference type="Proteomes" id="UP001628179"/>
    </source>
</evidence>
<protein>
    <submittedName>
        <fullName evidence="4">Non-canonical non-ribosomal peptide synthetase</fullName>
    </submittedName>
</protein>
<dbReference type="InterPro" id="IPR020845">
    <property type="entry name" value="AMP-binding_CS"/>
</dbReference>
<keyword evidence="2" id="KW-0597">Phosphoprotein</keyword>
<dbReference type="RefSeq" id="XP_070918749.1">
    <property type="nucleotide sequence ID" value="XM_071062648.1"/>
</dbReference>
<proteinExistence type="predicted"/>
<dbReference type="PANTHER" id="PTHR43439:SF2">
    <property type="entry name" value="ENZYME, PUTATIVE (JCVI)-RELATED"/>
    <property type="match status" value="1"/>
</dbReference>
<feature type="domain" description="Carrier" evidence="3">
    <location>
        <begin position="566"/>
        <end position="642"/>
    </location>
</feature>
<dbReference type="InterPro" id="IPR051414">
    <property type="entry name" value="Adenylate-forming_Reductase"/>
</dbReference>
<dbReference type="Gene3D" id="1.10.1200.10">
    <property type="entry name" value="ACP-like"/>
    <property type="match status" value="1"/>
</dbReference>
<dbReference type="SUPFAM" id="SSF56801">
    <property type="entry name" value="Acetyl-CoA synthetase-like"/>
    <property type="match status" value="1"/>
</dbReference>
<dbReference type="InterPro" id="IPR036736">
    <property type="entry name" value="ACP-like_sf"/>
</dbReference>
<dbReference type="SUPFAM" id="SSF47336">
    <property type="entry name" value="ACP-like"/>
    <property type="match status" value="1"/>
</dbReference>
<dbReference type="Pfam" id="PF23562">
    <property type="entry name" value="AMP-binding_C_3"/>
    <property type="match status" value="1"/>
</dbReference>
<dbReference type="InterPro" id="IPR009081">
    <property type="entry name" value="PP-bd_ACP"/>
</dbReference>
<dbReference type="GeneID" id="98177971"/>
<organism evidence="4 5">
    <name type="scientific">Madurella fahalii</name>
    <dbReference type="NCBI Taxonomy" id="1157608"/>
    <lineage>
        <taxon>Eukaryota</taxon>
        <taxon>Fungi</taxon>
        <taxon>Dikarya</taxon>
        <taxon>Ascomycota</taxon>
        <taxon>Pezizomycotina</taxon>
        <taxon>Sordariomycetes</taxon>
        <taxon>Sordariomycetidae</taxon>
        <taxon>Sordariales</taxon>
        <taxon>Sordariales incertae sedis</taxon>
        <taxon>Madurella</taxon>
    </lineage>
</organism>
<dbReference type="Pfam" id="PF07993">
    <property type="entry name" value="NAD_binding_4"/>
    <property type="match status" value="1"/>
</dbReference>
<dbReference type="PROSITE" id="PS00455">
    <property type="entry name" value="AMP_BINDING"/>
    <property type="match status" value="1"/>
</dbReference>
<dbReference type="InterPro" id="IPR000873">
    <property type="entry name" value="AMP-dep_synth/lig_dom"/>
</dbReference>
<reference evidence="4 5" key="1">
    <citation type="submission" date="2024-09" db="EMBL/GenBank/DDBJ databases">
        <title>Itraconazole resistance in Madurella fahalii resulting from another homologue of gene encoding cytochrome P450 14-alpha sterol demethylase (CYP51).</title>
        <authorList>
            <person name="Yoshioka I."/>
            <person name="Fahal A.H."/>
            <person name="Kaneko S."/>
            <person name="Yaguchi T."/>
        </authorList>
    </citation>
    <scope>NUCLEOTIDE SEQUENCE [LARGE SCALE GENOMIC DNA]</scope>
    <source>
        <strain evidence="4 5">IFM 68171</strain>
    </source>
</reference>
<dbReference type="Gene3D" id="3.40.50.720">
    <property type="entry name" value="NAD(P)-binding Rossmann-like Domain"/>
    <property type="match status" value="1"/>
</dbReference>
<dbReference type="InterPro" id="IPR036291">
    <property type="entry name" value="NAD(P)-bd_dom_sf"/>
</dbReference>
<evidence type="ECO:0000256" key="2">
    <source>
        <dbReference type="ARBA" id="ARBA00022553"/>
    </source>
</evidence>